<name>A0A7X1KZS0_9PSED</name>
<evidence type="ECO:0008006" key="5">
    <source>
        <dbReference type="Google" id="ProtNLM"/>
    </source>
</evidence>
<keyword evidence="2" id="KW-0732">Signal</keyword>
<evidence type="ECO:0000256" key="2">
    <source>
        <dbReference type="SAM" id="SignalP"/>
    </source>
</evidence>
<reference evidence="3 4" key="1">
    <citation type="submission" date="2020-08" db="EMBL/GenBank/DDBJ databases">
        <title>Pseudomonas sp. nov.</title>
        <authorList>
            <person name="Gieschler S."/>
            <person name="Fiedler G."/>
            <person name="Brinks E."/>
            <person name="Boehnlein C."/>
            <person name="Franz C.M.A.P."/>
            <person name="Kabisch J."/>
        </authorList>
    </citation>
    <scope>NUCLEOTIDE SEQUENCE [LARGE SCALE GENOMIC DNA]</scope>
    <source>
        <strain evidence="3 4">MBT-1</strain>
    </source>
</reference>
<feature type="region of interest" description="Disordered" evidence="1">
    <location>
        <begin position="76"/>
        <end position="145"/>
    </location>
</feature>
<protein>
    <recommendedName>
        <fullName evidence="5">Lipoprotein</fullName>
    </recommendedName>
</protein>
<feature type="compositionally biased region" description="Polar residues" evidence="1">
    <location>
        <begin position="104"/>
        <end position="117"/>
    </location>
</feature>
<feature type="chain" id="PRO_5030988854" description="Lipoprotein" evidence="2">
    <location>
        <begin position="17"/>
        <end position="145"/>
    </location>
</feature>
<accession>A0A7X1KZS0</accession>
<feature type="compositionally biased region" description="Basic and acidic residues" evidence="1">
    <location>
        <begin position="123"/>
        <end position="145"/>
    </location>
</feature>
<evidence type="ECO:0000313" key="3">
    <source>
        <dbReference type="EMBL" id="MBC2692782.1"/>
    </source>
</evidence>
<sequence>MYRRLVLMTSMSLSLAACVPYYDGGSSYYRSEIYSSPAPVYYGGGSYYSYPRSYYSQSPRYYPSARYYQAQPRYYQPSPRYYQAPPRAYRPAPSHGWDGHRNQGWGNNYGQSNQRWEQQGGRGGRDHADRRGEHNGRGERGGRNR</sequence>
<evidence type="ECO:0000256" key="1">
    <source>
        <dbReference type="SAM" id="MobiDB-lite"/>
    </source>
</evidence>
<feature type="signal peptide" evidence="2">
    <location>
        <begin position="1"/>
        <end position="16"/>
    </location>
</feature>
<gene>
    <name evidence="3" type="ORF">H7995_23630</name>
</gene>
<dbReference type="Proteomes" id="UP000526003">
    <property type="component" value="Unassembled WGS sequence"/>
</dbReference>
<evidence type="ECO:0000313" key="4">
    <source>
        <dbReference type="Proteomes" id="UP000526003"/>
    </source>
</evidence>
<feature type="compositionally biased region" description="Low complexity" evidence="1">
    <location>
        <begin position="76"/>
        <end position="94"/>
    </location>
</feature>
<dbReference type="PROSITE" id="PS51257">
    <property type="entry name" value="PROKAR_LIPOPROTEIN"/>
    <property type="match status" value="1"/>
</dbReference>
<dbReference type="AlphaFoldDB" id="A0A7X1KZS0"/>
<dbReference type="RefSeq" id="WP_185819020.1">
    <property type="nucleotide sequence ID" value="NZ_JACMYG010000033.1"/>
</dbReference>
<proteinExistence type="predicted"/>
<organism evidence="3 4">
    <name type="scientific">Pseudomonas kielensis</name>
    <dbReference type="NCBI Taxonomy" id="2762577"/>
    <lineage>
        <taxon>Bacteria</taxon>
        <taxon>Pseudomonadati</taxon>
        <taxon>Pseudomonadota</taxon>
        <taxon>Gammaproteobacteria</taxon>
        <taxon>Pseudomonadales</taxon>
        <taxon>Pseudomonadaceae</taxon>
        <taxon>Pseudomonas</taxon>
    </lineage>
</organism>
<dbReference type="EMBL" id="JACMYG010000033">
    <property type="protein sequence ID" value="MBC2692782.1"/>
    <property type="molecule type" value="Genomic_DNA"/>
</dbReference>
<comment type="caution">
    <text evidence="3">The sequence shown here is derived from an EMBL/GenBank/DDBJ whole genome shotgun (WGS) entry which is preliminary data.</text>
</comment>
<keyword evidence="4" id="KW-1185">Reference proteome</keyword>